<dbReference type="Gene3D" id="3.30.420.10">
    <property type="entry name" value="Ribonuclease H-like superfamily/Ribonuclease H"/>
    <property type="match status" value="1"/>
</dbReference>
<dbReference type="Pfam" id="PF13683">
    <property type="entry name" value="rve_3"/>
    <property type="match status" value="1"/>
</dbReference>
<evidence type="ECO:0000259" key="2">
    <source>
        <dbReference type="PROSITE" id="PS50994"/>
    </source>
</evidence>
<dbReference type="Proteomes" id="UP001595681">
    <property type="component" value="Unassembled WGS sequence"/>
</dbReference>
<dbReference type="PANTHER" id="PTHR47515">
    <property type="entry name" value="LOW CALCIUM RESPONSE LOCUS PROTEIN T"/>
    <property type="match status" value="1"/>
</dbReference>
<accession>A0ABV7N8L1</accession>
<dbReference type="InterPro" id="IPR036397">
    <property type="entry name" value="RNaseH_sf"/>
</dbReference>
<dbReference type="PROSITE" id="PS50994">
    <property type="entry name" value="INTEGRASE"/>
    <property type="match status" value="1"/>
</dbReference>
<feature type="coiled-coil region" evidence="1">
    <location>
        <begin position="53"/>
        <end position="80"/>
    </location>
</feature>
<dbReference type="EMBL" id="JBHRVU010000002">
    <property type="protein sequence ID" value="MFC3439788.1"/>
    <property type="molecule type" value="Genomic_DNA"/>
</dbReference>
<dbReference type="Pfam" id="PF01527">
    <property type="entry name" value="HTH_Tnp_1"/>
    <property type="match status" value="1"/>
</dbReference>
<dbReference type="SUPFAM" id="SSF53098">
    <property type="entry name" value="Ribonuclease H-like"/>
    <property type="match status" value="1"/>
</dbReference>
<dbReference type="SUPFAM" id="SSF46689">
    <property type="entry name" value="Homeodomain-like"/>
    <property type="match status" value="1"/>
</dbReference>
<protein>
    <submittedName>
        <fullName evidence="3">IS3 family transposase</fullName>
    </submittedName>
</protein>
<gene>
    <name evidence="3" type="ORF">ACFOKF_00955</name>
</gene>
<dbReference type="InterPro" id="IPR048020">
    <property type="entry name" value="Transpos_IS3"/>
</dbReference>
<dbReference type="NCBIfam" id="NF033516">
    <property type="entry name" value="transpos_IS3"/>
    <property type="match status" value="1"/>
</dbReference>
<dbReference type="InterPro" id="IPR001584">
    <property type="entry name" value="Integrase_cat-core"/>
</dbReference>
<reference evidence="4" key="1">
    <citation type="journal article" date="2019" name="Int. J. Syst. Evol. Microbiol.">
        <title>The Global Catalogue of Microorganisms (GCM) 10K type strain sequencing project: providing services to taxonomists for standard genome sequencing and annotation.</title>
        <authorList>
            <consortium name="The Broad Institute Genomics Platform"/>
            <consortium name="The Broad Institute Genome Sequencing Center for Infectious Disease"/>
            <person name="Wu L."/>
            <person name="Ma J."/>
        </authorList>
    </citation>
    <scope>NUCLEOTIDE SEQUENCE [LARGE SCALE GENOMIC DNA]</scope>
    <source>
        <strain evidence="4">CCM 7491</strain>
    </source>
</reference>
<dbReference type="RefSeq" id="WP_370569399.1">
    <property type="nucleotide sequence ID" value="NZ_JBHRVU010000002.1"/>
</dbReference>
<dbReference type="InterPro" id="IPR009057">
    <property type="entry name" value="Homeodomain-like_sf"/>
</dbReference>
<dbReference type="Pfam" id="PF13276">
    <property type="entry name" value="HTH_21"/>
    <property type="match status" value="1"/>
</dbReference>
<organism evidence="3 4">
    <name type="scientific">Sphingobium rhizovicinum</name>
    <dbReference type="NCBI Taxonomy" id="432308"/>
    <lineage>
        <taxon>Bacteria</taxon>
        <taxon>Pseudomonadati</taxon>
        <taxon>Pseudomonadota</taxon>
        <taxon>Alphaproteobacteria</taxon>
        <taxon>Sphingomonadales</taxon>
        <taxon>Sphingomonadaceae</taxon>
        <taxon>Sphingobium</taxon>
    </lineage>
</organism>
<keyword evidence="4" id="KW-1185">Reference proteome</keyword>
<dbReference type="PANTHER" id="PTHR47515:SF1">
    <property type="entry name" value="BLR2054 PROTEIN"/>
    <property type="match status" value="1"/>
</dbReference>
<dbReference type="InterPro" id="IPR012337">
    <property type="entry name" value="RNaseH-like_sf"/>
</dbReference>
<comment type="caution">
    <text evidence="3">The sequence shown here is derived from an EMBL/GenBank/DDBJ whole genome shotgun (WGS) entry which is preliminary data.</text>
</comment>
<evidence type="ECO:0000256" key="1">
    <source>
        <dbReference type="SAM" id="Coils"/>
    </source>
</evidence>
<proteinExistence type="predicted"/>
<feature type="domain" description="Integrase catalytic" evidence="2">
    <location>
        <begin position="204"/>
        <end position="367"/>
    </location>
</feature>
<sequence>MGRQRFTPEQIIAKLREVDVIVGRGGTAVEACRQIGIAEQTLYRWRKEYGGLKVDQVRRMKDLERENAQLKKLVADLALDKAILQEASKLTFLSPSRRREAIEQVRRVLPVSERRTCRVLVQHRSAQRHRPKDDADERHLTADIIALARDYGRYGYRRIHALLGHAGWQVSLSVVERIWRREGLKVPKRQPKRRRLWLGDGSCIRLRPQHRGHVWSYDFVEDKTRNGRKFRMLNIIDEFSRECLAMVPLRRFRSNDVIDVLADLFIEHGPPEHIRSDNGPEFVAHAVREWLGRLGVTTLYIEPGSPWENGYIESFNARLRDELLNGEIFYSLEEVRCVTGWWREHYNRLRPHSSLGYRPPAPETVKMPAWPLGSATLRLPPRLASEIQIS</sequence>
<dbReference type="InterPro" id="IPR002514">
    <property type="entry name" value="Transposase_8"/>
</dbReference>
<evidence type="ECO:0000313" key="4">
    <source>
        <dbReference type="Proteomes" id="UP001595681"/>
    </source>
</evidence>
<keyword evidence="1" id="KW-0175">Coiled coil</keyword>
<evidence type="ECO:0000313" key="3">
    <source>
        <dbReference type="EMBL" id="MFC3439788.1"/>
    </source>
</evidence>
<name>A0ABV7N8L1_9SPHN</name>
<dbReference type="InterPro" id="IPR025948">
    <property type="entry name" value="HTH-like_dom"/>
</dbReference>